<dbReference type="PANTHER" id="PTHR11956">
    <property type="entry name" value="ARGINYL-TRNA SYNTHETASE"/>
    <property type="match status" value="1"/>
</dbReference>
<evidence type="ECO:0000313" key="12">
    <source>
        <dbReference type="EMBL" id="KAF1971521.1"/>
    </source>
</evidence>
<dbReference type="InterPro" id="IPR035684">
    <property type="entry name" value="ArgRS_core"/>
</dbReference>
<feature type="compositionally biased region" description="Acidic residues" evidence="10">
    <location>
        <begin position="592"/>
        <end position="605"/>
    </location>
</feature>
<comment type="catalytic activity">
    <reaction evidence="8">
        <text>tRNA(Arg) + L-arginine + ATP = L-arginyl-tRNA(Arg) + AMP + diphosphate</text>
        <dbReference type="Rhea" id="RHEA:20301"/>
        <dbReference type="Rhea" id="RHEA-COMP:9658"/>
        <dbReference type="Rhea" id="RHEA-COMP:9673"/>
        <dbReference type="ChEBI" id="CHEBI:30616"/>
        <dbReference type="ChEBI" id="CHEBI:32682"/>
        <dbReference type="ChEBI" id="CHEBI:33019"/>
        <dbReference type="ChEBI" id="CHEBI:78442"/>
        <dbReference type="ChEBI" id="CHEBI:78513"/>
        <dbReference type="ChEBI" id="CHEBI:456215"/>
        <dbReference type="EC" id="6.1.1.19"/>
    </reaction>
</comment>
<dbReference type="OrthoDB" id="68056at2759"/>
<accession>A0A6A5V2P9</accession>
<dbReference type="AlphaFoldDB" id="A0A6A5V2P9"/>
<evidence type="ECO:0000256" key="6">
    <source>
        <dbReference type="ARBA" id="ARBA00022917"/>
    </source>
</evidence>
<dbReference type="GO" id="GO:0006420">
    <property type="term" value="P:arginyl-tRNA aminoacylation"/>
    <property type="evidence" value="ECO:0007669"/>
    <property type="project" value="InterPro"/>
</dbReference>
<dbReference type="Proteomes" id="UP000800036">
    <property type="component" value="Unassembled WGS sequence"/>
</dbReference>
<dbReference type="Gene3D" id="1.10.730.10">
    <property type="entry name" value="Isoleucyl-tRNA Synthetase, Domain 1"/>
    <property type="match status" value="1"/>
</dbReference>
<dbReference type="GO" id="GO:0032543">
    <property type="term" value="P:mitochondrial translation"/>
    <property type="evidence" value="ECO:0007669"/>
    <property type="project" value="TreeGrafter"/>
</dbReference>
<comment type="similarity">
    <text evidence="1 9">Belongs to the class-I aminoacyl-tRNA synthetase family.</text>
</comment>
<dbReference type="GO" id="GO:0016740">
    <property type="term" value="F:transferase activity"/>
    <property type="evidence" value="ECO:0007669"/>
    <property type="project" value="UniProtKB-KW"/>
</dbReference>
<dbReference type="GO" id="GO:0004814">
    <property type="term" value="F:arginine-tRNA ligase activity"/>
    <property type="evidence" value="ECO:0007669"/>
    <property type="project" value="UniProtKB-EC"/>
</dbReference>
<dbReference type="Pfam" id="PF00750">
    <property type="entry name" value="tRNA-synt_1d"/>
    <property type="match status" value="1"/>
</dbReference>
<proteinExistence type="inferred from homology"/>
<protein>
    <recommendedName>
        <fullName evidence="2">arginine--tRNA ligase</fullName>
        <ecNumber evidence="2">6.1.1.19</ecNumber>
    </recommendedName>
</protein>
<evidence type="ECO:0000256" key="10">
    <source>
        <dbReference type="SAM" id="MobiDB-lite"/>
    </source>
</evidence>
<dbReference type="PRINTS" id="PR01038">
    <property type="entry name" value="TRNASYNTHARG"/>
</dbReference>
<dbReference type="InterPro" id="IPR008909">
    <property type="entry name" value="DALR_anticod-bd"/>
</dbReference>
<evidence type="ECO:0000256" key="7">
    <source>
        <dbReference type="ARBA" id="ARBA00023146"/>
    </source>
</evidence>
<dbReference type="Gene3D" id="3.40.50.620">
    <property type="entry name" value="HUPs"/>
    <property type="match status" value="1"/>
</dbReference>
<dbReference type="GO" id="GO:0005524">
    <property type="term" value="F:ATP binding"/>
    <property type="evidence" value="ECO:0007669"/>
    <property type="project" value="UniProtKB-KW"/>
</dbReference>
<evidence type="ECO:0000259" key="11">
    <source>
        <dbReference type="SMART" id="SM00836"/>
    </source>
</evidence>
<dbReference type="Pfam" id="PF05746">
    <property type="entry name" value="DALR_1"/>
    <property type="match status" value="1"/>
</dbReference>
<evidence type="ECO:0000256" key="9">
    <source>
        <dbReference type="RuleBase" id="RU363038"/>
    </source>
</evidence>
<dbReference type="PANTHER" id="PTHR11956:SF11">
    <property type="entry name" value="ARGININE--TRNA LIGASE, MITOCHONDRIAL-RELATED"/>
    <property type="match status" value="1"/>
</dbReference>
<dbReference type="InterPro" id="IPR009080">
    <property type="entry name" value="tRNAsynth_Ia_anticodon-bd"/>
</dbReference>
<keyword evidence="7 9" id="KW-0030">Aminoacyl-tRNA synthetase</keyword>
<keyword evidence="3 9" id="KW-0436">Ligase</keyword>
<evidence type="ECO:0000256" key="1">
    <source>
        <dbReference type="ARBA" id="ARBA00005594"/>
    </source>
</evidence>
<evidence type="ECO:0000256" key="3">
    <source>
        <dbReference type="ARBA" id="ARBA00022598"/>
    </source>
</evidence>
<keyword evidence="12" id="KW-0808">Transferase</keyword>
<evidence type="ECO:0000256" key="5">
    <source>
        <dbReference type="ARBA" id="ARBA00022840"/>
    </source>
</evidence>
<evidence type="ECO:0000256" key="2">
    <source>
        <dbReference type="ARBA" id="ARBA00012837"/>
    </source>
</evidence>
<name>A0A6A5V2P9_9PLEO</name>
<keyword evidence="4 9" id="KW-0547">Nucleotide-binding</keyword>
<dbReference type="SUPFAM" id="SSF55190">
    <property type="entry name" value="Arginyl-tRNA synthetase (ArgRS), N-terminal 'additional' domain"/>
    <property type="match status" value="1"/>
</dbReference>
<keyword evidence="5 9" id="KW-0067">ATP-binding</keyword>
<feature type="domain" description="DALR anticodon binding" evidence="11">
    <location>
        <begin position="515"/>
        <end position="646"/>
    </location>
</feature>
<evidence type="ECO:0000256" key="4">
    <source>
        <dbReference type="ARBA" id="ARBA00022741"/>
    </source>
</evidence>
<sequence length="661" mass="73119">MNAGDIAGLERALGGISLTTQIPHFHEADILHNPLDVCRSYLAELLCNLVGCEPDLAYRSIQWPNNIFNGDLTVTLPKLCPGVKPSELAPDLLKKFPNDHVLFLPPILDGVHLRIFLSQDVLPRLFIPYIVDRARNYGSLATRDDAPRKVLVEFSSPNIWEEFQGRHLRSTIVGACVSNLFESAGWIVKRINHLSDWGKNVALLKVGWDRFGNEDAYQADPMLHLLDVYHRIDDLFRPEVAASKHARDEAVKSGKDESEVQAELESQGIYAERNAASKKLEEGDEDAVAFWTRLREVNISVYTELYAQLGVTFDEHSGESQVSADSMAKVEQLLKAKGICQESAGASVIHMQDHGLRAGTAVLRDRAGAPMYLLRDLTTMIERAEKHEFDKMIVVAGNNNNSHFTQLHHILIALGMKELADKIQHLKFSDVSTMSEKLGKGYKPQAIIDECERSMIAVLDVDPEKAAIFRNPEPNARALGISALIAHELITQPTSAHHFDTSAMTAFKPGTGTELQYWYTKVCLLLEKHKGKPILTDEDYQSLAEDDPVDLLRVLIQFPEVAHATHTSLKPSAIIAYLTSVVEQLEACLSNDDGEDSGVEGDEATMETAPGKEAAEHAELTPGQVALFESARIVLHNGLQLLGITPYATTSHQRADTPTAE</sequence>
<dbReference type="GO" id="GO:0005739">
    <property type="term" value="C:mitochondrion"/>
    <property type="evidence" value="ECO:0007669"/>
    <property type="project" value="TreeGrafter"/>
</dbReference>
<feature type="region of interest" description="Disordered" evidence="10">
    <location>
        <begin position="591"/>
        <end position="616"/>
    </location>
</feature>
<dbReference type="SUPFAM" id="SSF47323">
    <property type="entry name" value="Anticodon-binding domain of a subclass of class I aminoacyl-tRNA synthetases"/>
    <property type="match status" value="1"/>
</dbReference>
<reference evidence="12" key="1">
    <citation type="journal article" date="2020" name="Stud. Mycol.">
        <title>101 Dothideomycetes genomes: a test case for predicting lifestyles and emergence of pathogens.</title>
        <authorList>
            <person name="Haridas S."/>
            <person name="Albert R."/>
            <person name="Binder M."/>
            <person name="Bloem J."/>
            <person name="Labutti K."/>
            <person name="Salamov A."/>
            <person name="Andreopoulos B."/>
            <person name="Baker S."/>
            <person name="Barry K."/>
            <person name="Bills G."/>
            <person name="Bluhm B."/>
            <person name="Cannon C."/>
            <person name="Castanera R."/>
            <person name="Culley D."/>
            <person name="Daum C."/>
            <person name="Ezra D."/>
            <person name="Gonzalez J."/>
            <person name="Henrissat B."/>
            <person name="Kuo A."/>
            <person name="Liang C."/>
            <person name="Lipzen A."/>
            <person name="Lutzoni F."/>
            <person name="Magnuson J."/>
            <person name="Mondo S."/>
            <person name="Nolan M."/>
            <person name="Ohm R."/>
            <person name="Pangilinan J."/>
            <person name="Park H.-J."/>
            <person name="Ramirez L."/>
            <person name="Alfaro M."/>
            <person name="Sun H."/>
            <person name="Tritt A."/>
            <person name="Yoshinaga Y."/>
            <person name="Zwiers L.-H."/>
            <person name="Turgeon B."/>
            <person name="Goodwin S."/>
            <person name="Spatafora J."/>
            <person name="Crous P."/>
            <person name="Grigoriev I."/>
        </authorList>
    </citation>
    <scope>NUCLEOTIDE SEQUENCE</scope>
    <source>
        <strain evidence="12">CBS 107.79</strain>
    </source>
</reference>
<dbReference type="InterPro" id="IPR001278">
    <property type="entry name" value="Arg-tRNA-ligase"/>
</dbReference>
<organism evidence="12 13">
    <name type="scientific">Bimuria novae-zelandiae CBS 107.79</name>
    <dbReference type="NCBI Taxonomy" id="1447943"/>
    <lineage>
        <taxon>Eukaryota</taxon>
        <taxon>Fungi</taxon>
        <taxon>Dikarya</taxon>
        <taxon>Ascomycota</taxon>
        <taxon>Pezizomycotina</taxon>
        <taxon>Dothideomycetes</taxon>
        <taxon>Pleosporomycetidae</taxon>
        <taxon>Pleosporales</taxon>
        <taxon>Massarineae</taxon>
        <taxon>Didymosphaeriaceae</taxon>
        <taxon>Bimuria</taxon>
    </lineage>
</organism>
<dbReference type="InterPro" id="IPR014729">
    <property type="entry name" value="Rossmann-like_a/b/a_fold"/>
</dbReference>
<keyword evidence="13" id="KW-1185">Reference proteome</keyword>
<dbReference type="InterPro" id="IPR036695">
    <property type="entry name" value="Arg-tRNA-synth_N_sf"/>
</dbReference>
<keyword evidence="6 9" id="KW-0648">Protein biosynthesis</keyword>
<dbReference type="SMART" id="SM00836">
    <property type="entry name" value="DALR_1"/>
    <property type="match status" value="1"/>
</dbReference>
<gene>
    <name evidence="12" type="ORF">BU23DRAFT_536739</name>
</gene>
<evidence type="ECO:0000313" key="13">
    <source>
        <dbReference type="Proteomes" id="UP000800036"/>
    </source>
</evidence>
<dbReference type="EC" id="6.1.1.19" evidence="2"/>
<dbReference type="EMBL" id="ML976693">
    <property type="protein sequence ID" value="KAF1971521.1"/>
    <property type="molecule type" value="Genomic_DNA"/>
</dbReference>
<dbReference type="SUPFAM" id="SSF52374">
    <property type="entry name" value="Nucleotidylyl transferase"/>
    <property type="match status" value="1"/>
</dbReference>
<dbReference type="Gene3D" id="3.30.1360.70">
    <property type="entry name" value="Arginyl tRNA synthetase N-terminal domain"/>
    <property type="match status" value="1"/>
</dbReference>
<evidence type="ECO:0000256" key="8">
    <source>
        <dbReference type="ARBA" id="ARBA00049339"/>
    </source>
</evidence>